<feature type="transmembrane region" description="Helical" evidence="1">
    <location>
        <begin position="7"/>
        <end position="26"/>
    </location>
</feature>
<dbReference type="InterPro" id="IPR050490">
    <property type="entry name" value="Bact_solute-bd_prot1"/>
</dbReference>
<dbReference type="PANTHER" id="PTHR43649">
    <property type="entry name" value="ARABINOSE-BINDING PROTEIN-RELATED"/>
    <property type="match status" value="1"/>
</dbReference>
<dbReference type="Proteomes" id="UP000606720">
    <property type="component" value="Unassembled WGS sequence"/>
</dbReference>
<keyword evidence="1" id="KW-0472">Membrane</keyword>
<accession>A0A923RT54</accession>
<dbReference type="SUPFAM" id="SSF53850">
    <property type="entry name" value="Periplasmic binding protein-like II"/>
    <property type="match status" value="1"/>
</dbReference>
<dbReference type="Gene3D" id="3.40.190.10">
    <property type="entry name" value="Periplasmic binding protein-like II"/>
    <property type="match status" value="2"/>
</dbReference>
<name>A0A923RT54_9FIRM</name>
<dbReference type="PANTHER" id="PTHR43649:SF12">
    <property type="entry name" value="DIACETYLCHITOBIOSE BINDING PROTEIN DASA"/>
    <property type="match status" value="1"/>
</dbReference>
<keyword evidence="1" id="KW-1133">Transmembrane helix</keyword>
<gene>
    <name evidence="2" type="ORF">H8S17_09100</name>
</gene>
<evidence type="ECO:0000313" key="3">
    <source>
        <dbReference type="Proteomes" id="UP000606720"/>
    </source>
</evidence>
<comment type="caution">
    <text evidence="2">The sequence shown here is derived from an EMBL/GenBank/DDBJ whole genome shotgun (WGS) entry which is preliminary data.</text>
</comment>
<dbReference type="RefSeq" id="WP_186867070.1">
    <property type="nucleotide sequence ID" value="NZ_JACOPH010000006.1"/>
</dbReference>
<protein>
    <submittedName>
        <fullName evidence="2">Extracellular solute-binding protein</fullName>
    </submittedName>
</protein>
<sequence length="549" mass="63621">MNRRRKISIALAIIVIITTGCIWYMVSAQQKEVKVFTATLAFPGSELEADNYMEDKIAELTGARAEVTWLNGQNPSDLVNSMIVSGEYPDFIQGSDATKELLDAGAFIPLEDYLDDYPNLKNYMTDEQWESYRKDDGHIYFMPSYGVIRGHDTKVMKSGEAFWIQKRVLEWAGYPKLQTIDDYFDLICDYQKEHPKTDGEDTIGFEILCDDWRYFCLENPPMFLAGYPNDGCAIIDRKTQTAKVYDTIPEAKQYYKKLSSMYEKGVIDPETFMLSYDQYIEKIKQGNVLGMVDQYWEIQSAQNSLYANGKEEYTYVPFPITASEDIKPDYNCTEYNLQTGEGIGISTSCQDVEGALQFLNDLLSDEVMKLRYWGEEGRDYEVGENGVFYRTKEQRDNWGNDDYLRQNSCTYGYFPTYEGMLPDGINTVLPGEQPGEYYASLSAYDKKVLDAYGYQTWSDFLGEEREGDPWYPIYPSAEDWGTDTEYGKAKEDMKLLKKEWLPKLIMTSPDEFDAAWDHYVDMYNSRINVKAYEKQLDIEIQNRMKNRIK</sequence>
<organism evidence="2 3">
    <name type="scientific">Roseburia zhanii</name>
    <dbReference type="NCBI Taxonomy" id="2763064"/>
    <lineage>
        <taxon>Bacteria</taxon>
        <taxon>Bacillati</taxon>
        <taxon>Bacillota</taxon>
        <taxon>Clostridia</taxon>
        <taxon>Lachnospirales</taxon>
        <taxon>Lachnospiraceae</taxon>
        <taxon>Roseburia</taxon>
    </lineage>
</organism>
<evidence type="ECO:0000256" key="1">
    <source>
        <dbReference type="SAM" id="Phobius"/>
    </source>
</evidence>
<dbReference type="EMBL" id="JACOPH010000006">
    <property type="protein sequence ID" value="MBC5714366.1"/>
    <property type="molecule type" value="Genomic_DNA"/>
</dbReference>
<keyword evidence="1" id="KW-0812">Transmembrane</keyword>
<dbReference type="PROSITE" id="PS51257">
    <property type="entry name" value="PROKAR_LIPOPROTEIN"/>
    <property type="match status" value="1"/>
</dbReference>
<proteinExistence type="predicted"/>
<evidence type="ECO:0000313" key="2">
    <source>
        <dbReference type="EMBL" id="MBC5714366.1"/>
    </source>
</evidence>
<reference evidence="2" key="1">
    <citation type="submission" date="2020-08" db="EMBL/GenBank/DDBJ databases">
        <title>Genome public.</title>
        <authorList>
            <person name="Liu C."/>
            <person name="Sun Q."/>
        </authorList>
    </citation>
    <scope>NUCLEOTIDE SEQUENCE</scope>
    <source>
        <strain evidence="2">BX1005</strain>
    </source>
</reference>
<keyword evidence="3" id="KW-1185">Reference proteome</keyword>
<dbReference type="AlphaFoldDB" id="A0A923RT54"/>